<protein>
    <submittedName>
        <fullName evidence="2">Uncharacterized protein</fullName>
    </submittedName>
</protein>
<evidence type="ECO:0000313" key="2">
    <source>
        <dbReference type="EMBL" id="KAL2726439.1"/>
    </source>
</evidence>
<dbReference type="AlphaFoldDB" id="A0ABD2B0Q5"/>
<proteinExistence type="predicted"/>
<feature type="region of interest" description="Disordered" evidence="1">
    <location>
        <begin position="26"/>
        <end position="62"/>
    </location>
</feature>
<name>A0ABD2B0Q5_VESSQ</name>
<gene>
    <name evidence="2" type="ORF">V1478_006717</name>
</gene>
<reference evidence="2 3" key="1">
    <citation type="journal article" date="2024" name="Ann. Entomol. Soc. Am.">
        <title>Genomic analyses of the southern and eastern yellowjacket wasps (Hymenoptera: Vespidae) reveal evolutionary signatures of social life.</title>
        <authorList>
            <person name="Catto M.A."/>
            <person name="Caine P.B."/>
            <person name="Orr S.E."/>
            <person name="Hunt B.G."/>
            <person name="Goodisman M.A.D."/>
        </authorList>
    </citation>
    <scope>NUCLEOTIDE SEQUENCE [LARGE SCALE GENOMIC DNA]</scope>
    <source>
        <strain evidence="2">233</strain>
        <tissue evidence="2">Head and thorax</tissue>
    </source>
</reference>
<accession>A0ABD2B0Q5</accession>
<evidence type="ECO:0000256" key="1">
    <source>
        <dbReference type="SAM" id="MobiDB-lite"/>
    </source>
</evidence>
<evidence type="ECO:0000313" key="3">
    <source>
        <dbReference type="Proteomes" id="UP001607302"/>
    </source>
</evidence>
<keyword evidence="3" id="KW-1185">Reference proteome</keyword>
<sequence>MPPGQSHKIPSVTAFNYESPHRAHEFAIPRASSEAARATERKKLRAKFSRSQPSRSSDPFGSVRIGRPELCRDITSFKGRPALDWCRGGCCDGATRADVIRTTKKDVSDGSHGNWRFIKLRQDADLLTVLTALLEDA</sequence>
<dbReference type="EMBL" id="JAUDFV010000133">
    <property type="protein sequence ID" value="KAL2726439.1"/>
    <property type="molecule type" value="Genomic_DNA"/>
</dbReference>
<feature type="non-terminal residue" evidence="2">
    <location>
        <position position="137"/>
    </location>
</feature>
<organism evidence="2 3">
    <name type="scientific">Vespula squamosa</name>
    <name type="common">Southern yellow jacket</name>
    <name type="synonym">Wasp</name>
    <dbReference type="NCBI Taxonomy" id="30214"/>
    <lineage>
        <taxon>Eukaryota</taxon>
        <taxon>Metazoa</taxon>
        <taxon>Ecdysozoa</taxon>
        <taxon>Arthropoda</taxon>
        <taxon>Hexapoda</taxon>
        <taxon>Insecta</taxon>
        <taxon>Pterygota</taxon>
        <taxon>Neoptera</taxon>
        <taxon>Endopterygota</taxon>
        <taxon>Hymenoptera</taxon>
        <taxon>Apocrita</taxon>
        <taxon>Aculeata</taxon>
        <taxon>Vespoidea</taxon>
        <taxon>Vespidae</taxon>
        <taxon>Vespinae</taxon>
        <taxon>Vespula</taxon>
    </lineage>
</organism>
<comment type="caution">
    <text evidence="2">The sequence shown here is derived from an EMBL/GenBank/DDBJ whole genome shotgun (WGS) entry which is preliminary data.</text>
</comment>
<feature type="compositionally biased region" description="Polar residues" evidence="1">
    <location>
        <begin position="49"/>
        <end position="59"/>
    </location>
</feature>
<dbReference type="Proteomes" id="UP001607302">
    <property type="component" value="Unassembled WGS sequence"/>
</dbReference>